<comment type="caution">
    <text evidence="2">The sequence shown here is derived from an EMBL/GenBank/DDBJ whole genome shotgun (WGS) entry which is preliminary data.</text>
</comment>
<organism evidence="2 3">
    <name type="scientific">Aphanomyces invadans</name>
    <dbReference type="NCBI Taxonomy" id="157072"/>
    <lineage>
        <taxon>Eukaryota</taxon>
        <taxon>Sar</taxon>
        <taxon>Stramenopiles</taxon>
        <taxon>Oomycota</taxon>
        <taxon>Saprolegniomycetes</taxon>
        <taxon>Saprolegniales</taxon>
        <taxon>Verrucalvaceae</taxon>
        <taxon>Aphanomyces</taxon>
    </lineage>
</organism>
<dbReference type="EMBL" id="QUSY01000010">
    <property type="protein sequence ID" value="RHY35056.1"/>
    <property type="molecule type" value="Genomic_DNA"/>
</dbReference>
<sequence>MAAQAFRSLARQRRSLYKFQNKDIPKDILKDILLTTQRAPSGFNLQPYACMLVQDPTDRNALSAAMLGDNVRKVKEAPLIAVFAADLEPSKRVPAIQEMMATAGQSTADIQQLPLKLRFFGGEGHLAGVIRSGISTALTPFQPVPTYVPTIAWSYKSTMLAVSQYILAAESHGIGTLHFSWDFALTCPVAGSCVMEGFDESWVRHALDIPDRYSVPVVVASGYAAAENSQPPSPRLDPSQVFFGAKFGAPTSIFDEE</sequence>
<dbReference type="SUPFAM" id="SSF55469">
    <property type="entry name" value="FMN-dependent nitroreductase-like"/>
    <property type="match status" value="1"/>
</dbReference>
<dbReference type="InterPro" id="IPR029479">
    <property type="entry name" value="Nitroreductase"/>
</dbReference>
<dbReference type="GO" id="GO:0016491">
    <property type="term" value="F:oxidoreductase activity"/>
    <property type="evidence" value="ECO:0007669"/>
    <property type="project" value="InterPro"/>
</dbReference>
<dbReference type="Pfam" id="PF00881">
    <property type="entry name" value="Nitroreductase"/>
    <property type="match status" value="1"/>
</dbReference>
<dbReference type="Proteomes" id="UP000285060">
    <property type="component" value="Unassembled WGS sequence"/>
</dbReference>
<protein>
    <recommendedName>
        <fullName evidence="1">Nitroreductase domain-containing protein</fullName>
    </recommendedName>
</protein>
<dbReference type="VEuPathDB" id="FungiDB:H310_05725"/>
<keyword evidence="3" id="KW-1185">Reference proteome</keyword>
<evidence type="ECO:0000259" key="1">
    <source>
        <dbReference type="Pfam" id="PF00881"/>
    </source>
</evidence>
<dbReference type="Gene3D" id="3.40.109.10">
    <property type="entry name" value="NADH Oxidase"/>
    <property type="match status" value="2"/>
</dbReference>
<name>A0A418BA01_9STRA</name>
<dbReference type="InterPro" id="IPR050461">
    <property type="entry name" value="Nitroreductase_HadB/RutE"/>
</dbReference>
<reference evidence="2 3" key="1">
    <citation type="submission" date="2018-08" db="EMBL/GenBank/DDBJ databases">
        <title>Aphanomyces genome sequencing and annotation.</title>
        <authorList>
            <person name="Minardi D."/>
            <person name="Oidtmann B."/>
            <person name="Van Der Giezen M."/>
            <person name="Studholme D.J."/>
        </authorList>
    </citation>
    <scope>NUCLEOTIDE SEQUENCE [LARGE SCALE GENOMIC DNA]</scope>
    <source>
        <strain evidence="2 3">NJM0002</strain>
    </source>
</reference>
<proteinExistence type="predicted"/>
<dbReference type="PANTHER" id="PTHR43543">
    <property type="entry name" value="MALONIC SEMIALDEHYDE REDUCTASE RUTE-RELATED"/>
    <property type="match status" value="1"/>
</dbReference>
<feature type="domain" description="Nitroreductase" evidence="1">
    <location>
        <begin position="10"/>
        <end position="177"/>
    </location>
</feature>
<evidence type="ECO:0000313" key="3">
    <source>
        <dbReference type="Proteomes" id="UP000285060"/>
    </source>
</evidence>
<accession>A0A418BA01</accession>
<dbReference type="PANTHER" id="PTHR43543:SF1">
    <property type="entry name" value="MALONIC SEMIALDEHYDE REDUCTASE RUTE-RELATED"/>
    <property type="match status" value="1"/>
</dbReference>
<dbReference type="AlphaFoldDB" id="A0A418BA01"/>
<gene>
    <name evidence="2" type="ORF">DYB32_000460</name>
</gene>
<evidence type="ECO:0000313" key="2">
    <source>
        <dbReference type="EMBL" id="RHY35056.1"/>
    </source>
</evidence>
<dbReference type="InterPro" id="IPR000415">
    <property type="entry name" value="Nitroreductase-like"/>
</dbReference>